<keyword evidence="5" id="KW-0449">Lipoprotein</keyword>
<feature type="compositionally biased region" description="Low complexity" evidence="6">
    <location>
        <begin position="110"/>
        <end position="121"/>
    </location>
</feature>
<gene>
    <name evidence="7" type="ORF">HDU87_000257</name>
</gene>
<dbReference type="GO" id="GO:0001919">
    <property type="term" value="P:regulation of receptor recycling"/>
    <property type="evidence" value="ECO:0007669"/>
    <property type="project" value="InterPro"/>
</dbReference>
<dbReference type="GO" id="GO:0071230">
    <property type="term" value="P:cellular response to amino acid stimulus"/>
    <property type="evidence" value="ECO:0007669"/>
    <property type="project" value="InterPro"/>
</dbReference>
<sequence>MGALSSCLRSSHASDGEGDLDHNPTERTRLLPSDVFRESIERPPQNQAELEALRGQEVLKGIVQRTADNLIDISSMRMLDRIQPEHAVERASEYRSLLAAIGPQLLRFIPSDNPPASSSAPTPSPPNGELLNGADSDDQSITTADGTTRILDAIKEIKAIPVDGIVVPFMGS</sequence>
<evidence type="ECO:0008006" key="9">
    <source>
        <dbReference type="Google" id="ProtNLM"/>
    </source>
</evidence>
<keyword evidence="8" id="KW-1185">Reference proteome</keyword>
<dbReference type="GO" id="GO:0016197">
    <property type="term" value="P:endosomal transport"/>
    <property type="evidence" value="ECO:0007669"/>
    <property type="project" value="InterPro"/>
</dbReference>
<dbReference type="EMBL" id="JADGJQ010000001">
    <property type="protein sequence ID" value="KAJ3185633.1"/>
    <property type="molecule type" value="Genomic_DNA"/>
</dbReference>
<feature type="region of interest" description="Disordered" evidence="6">
    <location>
        <begin position="109"/>
        <end position="144"/>
    </location>
</feature>
<evidence type="ECO:0000256" key="1">
    <source>
        <dbReference type="ARBA" id="ARBA00004308"/>
    </source>
</evidence>
<evidence type="ECO:0000313" key="8">
    <source>
        <dbReference type="Proteomes" id="UP001212152"/>
    </source>
</evidence>
<organism evidence="7 8">
    <name type="scientific">Geranomyces variabilis</name>
    <dbReference type="NCBI Taxonomy" id="109894"/>
    <lineage>
        <taxon>Eukaryota</taxon>
        <taxon>Fungi</taxon>
        <taxon>Fungi incertae sedis</taxon>
        <taxon>Chytridiomycota</taxon>
        <taxon>Chytridiomycota incertae sedis</taxon>
        <taxon>Chytridiomycetes</taxon>
        <taxon>Spizellomycetales</taxon>
        <taxon>Powellomycetaceae</taxon>
        <taxon>Geranomyces</taxon>
    </lineage>
</organism>
<dbReference type="GO" id="GO:0071986">
    <property type="term" value="C:Ragulator complex"/>
    <property type="evidence" value="ECO:0007669"/>
    <property type="project" value="InterPro"/>
</dbReference>
<keyword evidence="2" id="KW-0519">Myristate</keyword>
<dbReference type="GO" id="GO:0032008">
    <property type="term" value="P:positive regulation of TOR signaling"/>
    <property type="evidence" value="ECO:0007669"/>
    <property type="project" value="InterPro"/>
</dbReference>
<reference evidence="7" key="1">
    <citation type="submission" date="2020-05" db="EMBL/GenBank/DDBJ databases">
        <title>Phylogenomic resolution of chytrid fungi.</title>
        <authorList>
            <person name="Stajich J.E."/>
            <person name="Amses K."/>
            <person name="Simmons R."/>
            <person name="Seto K."/>
            <person name="Myers J."/>
            <person name="Bonds A."/>
            <person name="Quandt C.A."/>
            <person name="Barry K."/>
            <person name="Liu P."/>
            <person name="Grigoriev I."/>
            <person name="Longcore J.E."/>
            <person name="James T.Y."/>
        </authorList>
    </citation>
    <scope>NUCLEOTIDE SEQUENCE</scope>
    <source>
        <strain evidence="7">JEL0379</strain>
    </source>
</reference>
<keyword evidence="4" id="KW-0564">Palmitate</keyword>
<dbReference type="Proteomes" id="UP001212152">
    <property type="component" value="Unassembled WGS sequence"/>
</dbReference>
<protein>
    <recommendedName>
        <fullName evidence="9">Late endosomal/lysosomal adaptor and MAPK and MTOR activator 1</fullName>
    </recommendedName>
</protein>
<evidence type="ECO:0000256" key="5">
    <source>
        <dbReference type="ARBA" id="ARBA00023288"/>
    </source>
</evidence>
<dbReference type="InterPro" id="IPR028209">
    <property type="entry name" value="LAMTOR1/MEH1"/>
</dbReference>
<dbReference type="GO" id="GO:0045121">
    <property type="term" value="C:membrane raft"/>
    <property type="evidence" value="ECO:0007669"/>
    <property type="project" value="InterPro"/>
</dbReference>
<dbReference type="Pfam" id="PF15454">
    <property type="entry name" value="LAMTOR"/>
    <property type="match status" value="1"/>
</dbReference>
<evidence type="ECO:0000313" key="7">
    <source>
        <dbReference type="EMBL" id="KAJ3185633.1"/>
    </source>
</evidence>
<comment type="caution">
    <text evidence="7">The sequence shown here is derived from an EMBL/GenBank/DDBJ whole genome shotgun (WGS) entry which is preliminary data.</text>
</comment>
<keyword evidence="3" id="KW-0472">Membrane</keyword>
<feature type="compositionally biased region" description="Basic and acidic residues" evidence="6">
    <location>
        <begin position="12"/>
        <end position="41"/>
    </location>
</feature>
<evidence type="ECO:0000256" key="6">
    <source>
        <dbReference type="SAM" id="MobiDB-lite"/>
    </source>
</evidence>
<evidence type="ECO:0000256" key="3">
    <source>
        <dbReference type="ARBA" id="ARBA00023136"/>
    </source>
</evidence>
<dbReference type="GO" id="GO:0043410">
    <property type="term" value="P:positive regulation of MAPK cascade"/>
    <property type="evidence" value="ECO:0007669"/>
    <property type="project" value="InterPro"/>
</dbReference>
<name>A0AAD5TUG3_9FUNG</name>
<accession>A0AAD5TUG3</accession>
<proteinExistence type="predicted"/>
<dbReference type="SMART" id="SM01262">
    <property type="entry name" value="LAMTOR"/>
    <property type="match status" value="1"/>
</dbReference>
<dbReference type="GO" id="GO:0031902">
    <property type="term" value="C:late endosome membrane"/>
    <property type="evidence" value="ECO:0007669"/>
    <property type="project" value="InterPro"/>
</dbReference>
<evidence type="ECO:0000256" key="2">
    <source>
        <dbReference type="ARBA" id="ARBA00022707"/>
    </source>
</evidence>
<dbReference type="AlphaFoldDB" id="A0AAD5TUG3"/>
<evidence type="ECO:0000256" key="4">
    <source>
        <dbReference type="ARBA" id="ARBA00023139"/>
    </source>
</evidence>
<comment type="subcellular location">
    <subcellularLocation>
        <location evidence="1">Endomembrane system</location>
    </subcellularLocation>
</comment>
<feature type="region of interest" description="Disordered" evidence="6">
    <location>
        <begin position="1"/>
        <end position="44"/>
    </location>
</feature>